<comment type="caution">
    <text evidence="2">The sequence shown here is derived from an EMBL/GenBank/DDBJ whole genome shotgun (WGS) entry which is preliminary data.</text>
</comment>
<dbReference type="RefSeq" id="WP_163045680.1">
    <property type="nucleotide sequence ID" value="NZ_JAAAMJ010000020.1"/>
</dbReference>
<evidence type="ECO:0000313" key="3">
    <source>
        <dbReference type="Proteomes" id="UP000476332"/>
    </source>
</evidence>
<reference evidence="2 3" key="1">
    <citation type="submission" date="2020-01" db="EMBL/GenBank/DDBJ databases">
        <title>Genomes of bacteria type strains.</title>
        <authorList>
            <person name="Chen J."/>
            <person name="Zhu S."/>
            <person name="Chen J."/>
        </authorList>
    </citation>
    <scope>NUCLEOTIDE SEQUENCE [LARGE SCALE GENOMIC DNA]</scope>
    <source>
        <strain evidence="2 3">KCTC 52919</strain>
    </source>
</reference>
<dbReference type="EMBL" id="JAAAMJ010000020">
    <property type="protein sequence ID" value="NDV88832.1"/>
    <property type="molecule type" value="Genomic_DNA"/>
</dbReference>
<dbReference type="AlphaFoldDB" id="A0A6L9MMA4"/>
<evidence type="ECO:0000256" key="1">
    <source>
        <dbReference type="SAM" id="MobiDB-lite"/>
    </source>
</evidence>
<feature type="region of interest" description="Disordered" evidence="1">
    <location>
        <begin position="1"/>
        <end position="39"/>
    </location>
</feature>
<keyword evidence="3" id="KW-1185">Reference proteome</keyword>
<organism evidence="2 3">
    <name type="scientific">Aurantimonas aggregata</name>
    <dbReference type="NCBI Taxonomy" id="2047720"/>
    <lineage>
        <taxon>Bacteria</taxon>
        <taxon>Pseudomonadati</taxon>
        <taxon>Pseudomonadota</taxon>
        <taxon>Alphaproteobacteria</taxon>
        <taxon>Hyphomicrobiales</taxon>
        <taxon>Aurantimonadaceae</taxon>
        <taxon>Aurantimonas</taxon>
    </lineage>
</organism>
<feature type="compositionally biased region" description="Basic and acidic residues" evidence="1">
    <location>
        <begin position="21"/>
        <end position="34"/>
    </location>
</feature>
<accession>A0A6L9MMA4</accession>
<proteinExistence type="predicted"/>
<gene>
    <name evidence="2" type="ORF">GTW51_19245</name>
</gene>
<dbReference type="Proteomes" id="UP000476332">
    <property type="component" value="Unassembled WGS sequence"/>
</dbReference>
<sequence length="60" mass="7076">MSTANYQARADASEVEAANAETDRQRQRHEESRKNWQRLTDQAQRFEAEKARLLAIRQDE</sequence>
<protein>
    <submittedName>
        <fullName evidence="2">Uncharacterized protein</fullName>
    </submittedName>
</protein>
<evidence type="ECO:0000313" key="2">
    <source>
        <dbReference type="EMBL" id="NDV88832.1"/>
    </source>
</evidence>
<name>A0A6L9MMA4_9HYPH</name>